<accession>A0AAD5UF22</accession>
<comment type="caution">
    <text evidence="2">The sequence shown here is derived from an EMBL/GenBank/DDBJ whole genome shotgun (WGS) entry which is preliminary data.</text>
</comment>
<feature type="compositionally biased region" description="Polar residues" evidence="1">
    <location>
        <begin position="10"/>
        <end position="25"/>
    </location>
</feature>
<proteinExistence type="predicted"/>
<reference evidence="2" key="1">
    <citation type="submission" date="2020-05" db="EMBL/GenBank/DDBJ databases">
        <title>Phylogenomic resolution of chytrid fungi.</title>
        <authorList>
            <person name="Stajich J.E."/>
            <person name="Amses K."/>
            <person name="Simmons R."/>
            <person name="Seto K."/>
            <person name="Myers J."/>
            <person name="Bonds A."/>
            <person name="Quandt C.A."/>
            <person name="Barry K."/>
            <person name="Liu P."/>
            <person name="Grigoriev I."/>
            <person name="Longcore J.E."/>
            <person name="James T.Y."/>
        </authorList>
    </citation>
    <scope>NUCLEOTIDE SEQUENCE</scope>
    <source>
        <strain evidence="2">PLAUS21</strain>
    </source>
</reference>
<feature type="region of interest" description="Disordered" evidence="1">
    <location>
        <begin position="1"/>
        <end position="33"/>
    </location>
</feature>
<evidence type="ECO:0000256" key="1">
    <source>
        <dbReference type="SAM" id="MobiDB-lite"/>
    </source>
</evidence>
<keyword evidence="3" id="KW-1185">Reference proteome</keyword>
<dbReference type="Proteomes" id="UP001210925">
    <property type="component" value="Unassembled WGS sequence"/>
</dbReference>
<sequence>MKDYHFVQEDPSTLRKNSKNHSNSGEGWKKEPSKIEAGALMNLEGPLANVYRKKYKSELKKSGESMADCNCKETASSHILKGKIAIKRSNRSSTIPDIHHRKVVSAVSKNPLPKIETYLARLRKRESLRKESAFTISHDAVDKQVATFPP</sequence>
<gene>
    <name evidence="2" type="ORF">HK103_000712</name>
</gene>
<protein>
    <submittedName>
        <fullName evidence="2">Uncharacterized protein</fullName>
    </submittedName>
</protein>
<evidence type="ECO:0000313" key="3">
    <source>
        <dbReference type="Proteomes" id="UP001210925"/>
    </source>
</evidence>
<evidence type="ECO:0000313" key="2">
    <source>
        <dbReference type="EMBL" id="KAJ3253392.1"/>
    </source>
</evidence>
<dbReference type="EMBL" id="JADGKB010000111">
    <property type="protein sequence ID" value="KAJ3253392.1"/>
    <property type="molecule type" value="Genomic_DNA"/>
</dbReference>
<name>A0AAD5UF22_9FUNG</name>
<organism evidence="2 3">
    <name type="scientific">Boothiomyces macroporosus</name>
    <dbReference type="NCBI Taxonomy" id="261099"/>
    <lineage>
        <taxon>Eukaryota</taxon>
        <taxon>Fungi</taxon>
        <taxon>Fungi incertae sedis</taxon>
        <taxon>Chytridiomycota</taxon>
        <taxon>Chytridiomycota incertae sedis</taxon>
        <taxon>Chytridiomycetes</taxon>
        <taxon>Rhizophydiales</taxon>
        <taxon>Terramycetaceae</taxon>
        <taxon>Boothiomyces</taxon>
    </lineage>
</organism>
<dbReference type="AlphaFoldDB" id="A0AAD5UF22"/>